<gene>
    <name evidence="1" type="ORF">FISHEDRAFT_75854</name>
</gene>
<evidence type="ECO:0000313" key="2">
    <source>
        <dbReference type="Proteomes" id="UP000054144"/>
    </source>
</evidence>
<keyword evidence="2" id="KW-1185">Reference proteome</keyword>
<name>A0A0D7A4R0_9AGAR</name>
<organism evidence="1 2">
    <name type="scientific">Fistulina hepatica ATCC 64428</name>
    <dbReference type="NCBI Taxonomy" id="1128425"/>
    <lineage>
        <taxon>Eukaryota</taxon>
        <taxon>Fungi</taxon>
        <taxon>Dikarya</taxon>
        <taxon>Basidiomycota</taxon>
        <taxon>Agaricomycotina</taxon>
        <taxon>Agaricomycetes</taxon>
        <taxon>Agaricomycetidae</taxon>
        <taxon>Agaricales</taxon>
        <taxon>Fistulinaceae</taxon>
        <taxon>Fistulina</taxon>
    </lineage>
</organism>
<protein>
    <submittedName>
        <fullName evidence="1">Uncharacterized protein</fullName>
    </submittedName>
</protein>
<proteinExistence type="predicted"/>
<reference evidence="1 2" key="1">
    <citation type="journal article" date="2015" name="Fungal Genet. Biol.">
        <title>Evolution of novel wood decay mechanisms in Agaricales revealed by the genome sequences of Fistulina hepatica and Cylindrobasidium torrendii.</title>
        <authorList>
            <person name="Floudas D."/>
            <person name="Held B.W."/>
            <person name="Riley R."/>
            <person name="Nagy L.G."/>
            <person name="Koehler G."/>
            <person name="Ransdell A.S."/>
            <person name="Younus H."/>
            <person name="Chow J."/>
            <person name="Chiniquy J."/>
            <person name="Lipzen A."/>
            <person name="Tritt A."/>
            <person name="Sun H."/>
            <person name="Haridas S."/>
            <person name="LaButti K."/>
            <person name="Ohm R.A."/>
            <person name="Kues U."/>
            <person name="Blanchette R.A."/>
            <person name="Grigoriev I.V."/>
            <person name="Minto R.E."/>
            <person name="Hibbett D.S."/>
        </authorList>
    </citation>
    <scope>NUCLEOTIDE SEQUENCE [LARGE SCALE GENOMIC DNA]</scope>
    <source>
        <strain evidence="1 2">ATCC 64428</strain>
    </source>
</reference>
<dbReference type="Proteomes" id="UP000054144">
    <property type="component" value="Unassembled WGS sequence"/>
</dbReference>
<dbReference type="OrthoDB" id="2669721at2759"/>
<dbReference type="EMBL" id="KN882043">
    <property type="protein sequence ID" value="KIY46007.1"/>
    <property type="molecule type" value="Genomic_DNA"/>
</dbReference>
<accession>A0A0D7A4R0</accession>
<dbReference type="AlphaFoldDB" id="A0A0D7A4R0"/>
<sequence>MLQLRLSKLRASRHVKIRVGSEERFAEVHFYFQFLVNGHDAALGFVSCFGFPDPDCYKKSVGTYITMPHLRDVDVRVVDVKDIISVVMMAPDPNFVADSVAQPGISTTHWVLMEKPGLKVAQILSGYKEEYEDN</sequence>
<evidence type="ECO:0000313" key="1">
    <source>
        <dbReference type="EMBL" id="KIY46007.1"/>
    </source>
</evidence>